<evidence type="ECO:0000313" key="1">
    <source>
        <dbReference type="EMBL" id="KAI8524232.1"/>
    </source>
</evidence>
<comment type="caution">
    <text evidence="1">The sequence shown here is derived from an EMBL/GenBank/DDBJ whole genome shotgun (WGS) entry which is preliminary data.</text>
</comment>
<keyword evidence="2" id="KW-1185">Reference proteome</keyword>
<proteinExistence type="predicted"/>
<protein>
    <submittedName>
        <fullName evidence="1">Uncharacterized protein</fullName>
    </submittedName>
</protein>
<dbReference type="Proteomes" id="UP001062846">
    <property type="component" value="Chromosome 13"/>
</dbReference>
<sequence>MIFDSIDDVVEFYRKYAKEKGFGMSIRTSKKVGGEVRYVTVACSRSGKPRTRGMKVNQLHPQTKTDCKAKITTVILADGKWKLSSFVLDHNHVVSPGKARFHRCHRVLNANVKRKLLVHAKAGVRTNKSYTSLAVEQGGYDKLEYTEKDCRNYLNKKKRLELREGDAMAMQNYFLRMKSYNSDFFHIMDLDEEGRLRNVFWADGRSRVACKEFGDVVTFDTTYLVNTYAMPFAPFVGVNHHGQSILLGCGLISNEDTTTFKWLFQSWLTCMSGSHPRAIVTDQDAAMKNAIADVFPNTSHRWCMWHIMKKLPEKLNGCNKYEAIKSCMQNSVYDSLTKEEFEENWGKFIEKYGLESNEWLLRLYEERHPWVPAFVKDIIWAGMSTTHRSESMHAFFDDFVNSKTTLKEFVEQYENALAKKAENEKAEESNSVNSFLPCVTPYRFEKQFQCAYMRTKFREFQKEIMGKIACELGSCKRSFDIWQYEVFEDIFFGENEEHQRRARFQVSFNEDTGDSNCNCRLFEYKGILCRHQVVVFIHRKVDEVPDKYILDRWSKNVKRSHIKVRISYDNWAEKPQARRFDKMCNAFYEVADMASEFEDCCEKVMDGVEKLKLFVKEEISGRVKCVGTHNCPTPKGDGTGILKESTNILDPLVARSKGRPPSKRKQSPVEKIVKKIQKKGNRTRSNAGLKHVASSMGTFGLGTQESINLSHDSHRHVQSMSPPIKTLGMETLENTNPETYGLVHTTTCHGGGGSYNYQGAYPHITEIRPYFGKPNMTAYQNTHWPSILPLQKTSSKLGRKETVHLCPPYELLSNKLNGERVREIVADAVDIEFVANQLLGALGYKKMYDAKNPFDWMELISLQKASVMSSLNEKLGMVGFMRSRKFASVAMADIKFLCFCSLCSVGRSNGILKIWVPANRNLG</sequence>
<organism evidence="1 2">
    <name type="scientific">Rhododendron molle</name>
    <name type="common">Chinese azalea</name>
    <name type="synonym">Azalea mollis</name>
    <dbReference type="NCBI Taxonomy" id="49168"/>
    <lineage>
        <taxon>Eukaryota</taxon>
        <taxon>Viridiplantae</taxon>
        <taxon>Streptophyta</taxon>
        <taxon>Embryophyta</taxon>
        <taxon>Tracheophyta</taxon>
        <taxon>Spermatophyta</taxon>
        <taxon>Magnoliopsida</taxon>
        <taxon>eudicotyledons</taxon>
        <taxon>Gunneridae</taxon>
        <taxon>Pentapetalae</taxon>
        <taxon>asterids</taxon>
        <taxon>Ericales</taxon>
        <taxon>Ericaceae</taxon>
        <taxon>Ericoideae</taxon>
        <taxon>Rhodoreae</taxon>
        <taxon>Rhododendron</taxon>
    </lineage>
</organism>
<name>A0ACC0L781_RHOML</name>
<accession>A0ACC0L781</accession>
<dbReference type="EMBL" id="CM046400">
    <property type="protein sequence ID" value="KAI8524232.1"/>
    <property type="molecule type" value="Genomic_DNA"/>
</dbReference>
<reference evidence="1" key="1">
    <citation type="submission" date="2022-02" db="EMBL/GenBank/DDBJ databases">
        <title>Plant Genome Project.</title>
        <authorList>
            <person name="Zhang R.-G."/>
        </authorList>
    </citation>
    <scope>NUCLEOTIDE SEQUENCE</scope>
    <source>
        <strain evidence="1">AT1</strain>
    </source>
</reference>
<gene>
    <name evidence="1" type="ORF">RHMOL_Rhmol13G0134300</name>
</gene>
<evidence type="ECO:0000313" key="2">
    <source>
        <dbReference type="Proteomes" id="UP001062846"/>
    </source>
</evidence>